<dbReference type="Proteomes" id="UP000823749">
    <property type="component" value="Chromosome 7"/>
</dbReference>
<sequence length="73" mass="8480">MSAQLSLSHFQCTLVFPNFEQFSDSLFIGSKTSNFPDEISHKMDSFTRFLLTYPLPIRRSGSQFLLRHNMSFV</sequence>
<keyword evidence="2" id="KW-1185">Reference proteome</keyword>
<evidence type="ECO:0000313" key="1">
    <source>
        <dbReference type="EMBL" id="KAG5538396.1"/>
    </source>
</evidence>
<dbReference type="EMBL" id="JACTNZ010000007">
    <property type="protein sequence ID" value="KAG5538396.1"/>
    <property type="molecule type" value="Genomic_DNA"/>
</dbReference>
<name>A0AAV6JB25_9ERIC</name>
<evidence type="ECO:0000313" key="2">
    <source>
        <dbReference type="Proteomes" id="UP000823749"/>
    </source>
</evidence>
<reference evidence="1" key="1">
    <citation type="submission" date="2020-08" db="EMBL/GenBank/DDBJ databases">
        <title>Plant Genome Project.</title>
        <authorList>
            <person name="Zhang R.-G."/>
        </authorList>
    </citation>
    <scope>NUCLEOTIDE SEQUENCE</scope>
    <source>
        <strain evidence="1">WSP0</strain>
        <tissue evidence="1">Leaf</tissue>
    </source>
</reference>
<comment type="caution">
    <text evidence="1">The sequence shown here is derived from an EMBL/GenBank/DDBJ whole genome shotgun (WGS) entry which is preliminary data.</text>
</comment>
<dbReference type="AlphaFoldDB" id="A0AAV6JB25"/>
<organism evidence="1 2">
    <name type="scientific">Rhododendron griersonianum</name>
    <dbReference type="NCBI Taxonomy" id="479676"/>
    <lineage>
        <taxon>Eukaryota</taxon>
        <taxon>Viridiplantae</taxon>
        <taxon>Streptophyta</taxon>
        <taxon>Embryophyta</taxon>
        <taxon>Tracheophyta</taxon>
        <taxon>Spermatophyta</taxon>
        <taxon>Magnoliopsida</taxon>
        <taxon>eudicotyledons</taxon>
        <taxon>Gunneridae</taxon>
        <taxon>Pentapetalae</taxon>
        <taxon>asterids</taxon>
        <taxon>Ericales</taxon>
        <taxon>Ericaceae</taxon>
        <taxon>Ericoideae</taxon>
        <taxon>Rhodoreae</taxon>
        <taxon>Rhododendron</taxon>
    </lineage>
</organism>
<proteinExistence type="predicted"/>
<gene>
    <name evidence="1" type="ORF">RHGRI_019090</name>
</gene>
<protein>
    <recommendedName>
        <fullName evidence="3">Maturase K</fullName>
    </recommendedName>
</protein>
<evidence type="ECO:0008006" key="3">
    <source>
        <dbReference type="Google" id="ProtNLM"/>
    </source>
</evidence>
<accession>A0AAV6JB25</accession>